<evidence type="ECO:0000313" key="3">
    <source>
        <dbReference type="Proteomes" id="UP001597244"/>
    </source>
</evidence>
<dbReference type="EMBL" id="JBHTOF010000014">
    <property type="protein sequence ID" value="MFD1464679.1"/>
    <property type="molecule type" value="Genomic_DNA"/>
</dbReference>
<proteinExistence type="predicted"/>
<sequence>MKIDYPFTNPGDSTQHMIHNADIRLKNLYAYNLVVKKEVDRVIRYHPLNADPQLEEAYLTKMGQQRYLLVARHGSWLTFKRTSEAYQVYLLLVHQQDVAVGDLVTQVTYFQVAPDLYGALLYVPTTQPTQMAVRNDPELLGQFHQVMRKYSLRQELIGLAGILLFFVLIILLQSNILNAGWFYSLLFIISGLLLILGGILIHAGYKNSLAVSTIPKLHQNFSSSLHYILTIKLVDPSALTDQAIMKKVVDVMQANQGAYRLLAQRNATYYFYVEPFTNGQEIESQMKRVFGEMAAISVISNRAFFIPA</sequence>
<evidence type="ECO:0000256" key="1">
    <source>
        <dbReference type="SAM" id="Phobius"/>
    </source>
</evidence>
<name>A0ABW4DJ77_9LACO</name>
<comment type="caution">
    <text evidence="2">The sequence shown here is derived from an EMBL/GenBank/DDBJ whole genome shotgun (WGS) entry which is preliminary data.</text>
</comment>
<protein>
    <recommendedName>
        <fullName evidence="4">DUF2207 domain-containing protein</fullName>
    </recommendedName>
</protein>
<keyword evidence="1" id="KW-0812">Transmembrane</keyword>
<reference evidence="3" key="1">
    <citation type="journal article" date="2019" name="Int. J. Syst. Evol. Microbiol.">
        <title>The Global Catalogue of Microorganisms (GCM) 10K type strain sequencing project: providing services to taxonomists for standard genome sequencing and annotation.</title>
        <authorList>
            <consortium name="The Broad Institute Genomics Platform"/>
            <consortium name="The Broad Institute Genome Sequencing Center for Infectious Disease"/>
            <person name="Wu L."/>
            <person name="Ma J."/>
        </authorList>
    </citation>
    <scope>NUCLEOTIDE SEQUENCE [LARGE SCALE GENOMIC DNA]</scope>
    <source>
        <strain evidence="3">CCM 8951</strain>
    </source>
</reference>
<feature type="transmembrane region" description="Helical" evidence="1">
    <location>
        <begin position="156"/>
        <end position="174"/>
    </location>
</feature>
<keyword evidence="1" id="KW-1133">Transmembrane helix</keyword>
<keyword evidence="3" id="KW-1185">Reference proteome</keyword>
<keyword evidence="1" id="KW-0472">Membrane</keyword>
<gene>
    <name evidence="2" type="ORF">ACFQ4L_01050</name>
</gene>
<dbReference type="Proteomes" id="UP001597244">
    <property type="component" value="Unassembled WGS sequence"/>
</dbReference>
<evidence type="ECO:0000313" key="2">
    <source>
        <dbReference type="EMBL" id="MFD1464679.1"/>
    </source>
</evidence>
<accession>A0ABW4DJ77</accession>
<feature type="transmembrane region" description="Helical" evidence="1">
    <location>
        <begin position="180"/>
        <end position="201"/>
    </location>
</feature>
<organism evidence="2 3">
    <name type="scientific">Lapidilactobacillus mulanensis</name>
    <dbReference type="NCBI Taxonomy" id="2485999"/>
    <lineage>
        <taxon>Bacteria</taxon>
        <taxon>Bacillati</taxon>
        <taxon>Bacillota</taxon>
        <taxon>Bacilli</taxon>
        <taxon>Lactobacillales</taxon>
        <taxon>Lactobacillaceae</taxon>
        <taxon>Lapidilactobacillus</taxon>
    </lineage>
</organism>
<dbReference type="RefSeq" id="WP_125576818.1">
    <property type="nucleotide sequence ID" value="NZ_JBHTOF010000014.1"/>
</dbReference>
<evidence type="ECO:0008006" key="4">
    <source>
        <dbReference type="Google" id="ProtNLM"/>
    </source>
</evidence>